<reference evidence="1" key="1">
    <citation type="journal article" date="2021" name="PeerJ">
        <title>Extensive microbial diversity within the chicken gut microbiome revealed by metagenomics and culture.</title>
        <authorList>
            <person name="Gilroy R."/>
            <person name="Ravi A."/>
            <person name="Getino M."/>
            <person name="Pursley I."/>
            <person name="Horton D.L."/>
            <person name="Alikhan N.F."/>
            <person name="Baker D."/>
            <person name="Gharbi K."/>
            <person name="Hall N."/>
            <person name="Watson M."/>
            <person name="Adriaenssens E.M."/>
            <person name="Foster-Nyarko E."/>
            <person name="Jarju S."/>
            <person name="Secka A."/>
            <person name="Antonio M."/>
            <person name="Oren A."/>
            <person name="Chaudhuri R.R."/>
            <person name="La Ragione R."/>
            <person name="Hildebrand F."/>
            <person name="Pallen M.J."/>
        </authorList>
    </citation>
    <scope>NUCLEOTIDE SEQUENCE</scope>
    <source>
        <strain evidence="1">1068</strain>
    </source>
</reference>
<gene>
    <name evidence="1" type="ORF">H9809_11095</name>
</gene>
<dbReference type="AlphaFoldDB" id="A0A9D2FTE4"/>
<accession>A0A9D2FTE4</accession>
<name>A0A9D2FTE4_9FIRM</name>
<dbReference type="CDD" id="cd09911">
    <property type="entry name" value="Lin0431_like"/>
    <property type="match status" value="1"/>
</dbReference>
<dbReference type="InterPro" id="IPR038690">
    <property type="entry name" value="NusG_2_sf"/>
</dbReference>
<reference evidence="1" key="2">
    <citation type="submission" date="2021-04" db="EMBL/GenBank/DDBJ databases">
        <authorList>
            <person name="Gilroy R."/>
        </authorList>
    </citation>
    <scope>NUCLEOTIDE SEQUENCE</scope>
    <source>
        <strain evidence="1">1068</strain>
    </source>
</reference>
<organism evidence="1 2">
    <name type="scientific">Candidatus Blautia pullicola</name>
    <dbReference type="NCBI Taxonomy" id="2838498"/>
    <lineage>
        <taxon>Bacteria</taxon>
        <taxon>Bacillati</taxon>
        <taxon>Bacillota</taxon>
        <taxon>Clostridia</taxon>
        <taxon>Lachnospirales</taxon>
        <taxon>Lachnospiraceae</taxon>
        <taxon>Blautia</taxon>
    </lineage>
</organism>
<dbReference type="Pfam" id="PF07009">
    <property type="entry name" value="NusG_II"/>
    <property type="match status" value="1"/>
</dbReference>
<protein>
    <submittedName>
        <fullName evidence="1">NusG domain II-containing protein</fullName>
    </submittedName>
</protein>
<proteinExistence type="predicted"/>
<comment type="caution">
    <text evidence="1">The sequence shown here is derived from an EMBL/GenBank/DDBJ whole genome shotgun (WGS) entry which is preliminary data.</text>
</comment>
<dbReference type="Proteomes" id="UP000824056">
    <property type="component" value="Unassembled WGS sequence"/>
</dbReference>
<dbReference type="EMBL" id="DXBG01000260">
    <property type="protein sequence ID" value="HIZ66422.1"/>
    <property type="molecule type" value="Genomic_DNA"/>
</dbReference>
<dbReference type="Gene3D" id="2.60.320.10">
    <property type="entry name" value="N-utilization substance G protein NusG, insert domain"/>
    <property type="match status" value="1"/>
</dbReference>
<evidence type="ECO:0000313" key="1">
    <source>
        <dbReference type="EMBL" id="HIZ66422.1"/>
    </source>
</evidence>
<evidence type="ECO:0000313" key="2">
    <source>
        <dbReference type="Proteomes" id="UP000824056"/>
    </source>
</evidence>
<sequence>MKKRDFILIGVVLVLALLLWLLPRALGFFSVQGEKQVRITVEGELYGIYDLQEEQTIEINDSNLCRIQDGEVNMTEADCPDKLCMHQGPISISGETIVCLPNKVVIEIVGKDEKDSGSQIDGMAR</sequence>